<gene>
    <name evidence="2" type="primary">speG_1</name>
    <name evidence="2" type="ORF">CLMAG_11430</name>
</gene>
<accession>A0A162UMS7</accession>
<dbReference type="PANTHER" id="PTHR43415:SF3">
    <property type="entry name" value="GNAT-FAMILY ACETYLTRANSFERASE"/>
    <property type="match status" value="1"/>
</dbReference>
<dbReference type="InterPro" id="IPR000182">
    <property type="entry name" value="GNAT_dom"/>
</dbReference>
<dbReference type="RefSeq" id="WP_066619045.1">
    <property type="nucleotide sequence ID" value="NZ_FQXL01000009.1"/>
</dbReference>
<dbReference type="InterPro" id="IPR016181">
    <property type="entry name" value="Acyl_CoA_acyltransferase"/>
</dbReference>
<dbReference type="PROSITE" id="PS51186">
    <property type="entry name" value="GNAT"/>
    <property type="match status" value="1"/>
</dbReference>
<sequence length="189" mass="21983">MDNVSYSHFIDGERLYLREVRIEDVNDDYYRWMNDEEITAYTESRFRPYSIHQLKDYVSKMDGETNSIFLAIVDKATDKHVGNIKLGNINWIHRIGDIGIIIGEKNYWGKGYATEAIKLLTAYAFHKLNLHKVWAVCYDLNKGSIGAFKKAGFNEEGLLKEHYFYKGKYINEIIFGLTSEDFSKLEGIV</sequence>
<dbReference type="GO" id="GO:0004145">
    <property type="term" value="F:diamine N-acetyltransferase activity"/>
    <property type="evidence" value="ECO:0007669"/>
    <property type="project" value="UniProtKB-EC"/>
</dbReference>
<evidence type="ECO:0000313" key="2">
    <source>
        <dbReference type="EMBL" id="KZL94090.1"/>
    </source>
</evidence>
<organism evidence="2 3">
    <name type="scientific">Clostridium magnum DSM 2767</name>
    <dbReference type="NCBI Taxonomy" id="1121326"/>
    <lineage>
        <taxon>Bacteria</taxon>
        <taxon>Bacillati</taxon>
        <taxon>Bacillota</taxon>
        <taxon>Clostridia</taxon>
        <taxon>Eubacteriales</taxon>
        <taxon>Clostridiaceae</taxon>
        <taxon>Clostridium</taxon>
    </lineage>
</organism>
<evidence type="ECO:0000259" key="1">
    <source>
        <dbReference type="PROSITE" id="PS51186"/>
    </source>
</evidence>
<dbReference type="EMBL" id="LWAE01000001">
    <property type="protein sequence ID" value="KZL94090.1"/>
    <property type="molecule type" value="Genomic_DNA"/>
</dbReference>
<protein>
    <submittedName>
        <fullName evidence="2">Spermidine N(1)-acetyltransferase</fullName>
        <ecNumber evidence="2">2.3.1.57</ecNumber>
    </submittedName>
</protein>
<evidence type="ECO:0000313" key="3">
    <source>
        <dbReference type="Proteomes" id="UP000076603"/>
    </source>
</evidence>
<dbReference type="Pfam" id="PF13302">
    <property type="entry name" value="Acetyltransf_3"/>
    <property type="match status" value="1"/>
</dbReference>
<dbReference type="AlphaFoldDB" id="A0A162UMS7"/>
<comment type="caution">
    <text evidence="2">The sequence shown here is derived from an EMBL/GenBank/DDBJ whole genome shotgun (WGS) entry which is preliminary data.</text>
</comment>
<dbReference type="SUPFAM" id="SSF55729">
    <property type="entry name" value="Acyl-CoA N-acyltransferases (Nat)"/>
    <property type="match status" value="1"/>
</dbReference>
<keyword evidence="2" id="KW-0808">Transferase</keyword>
<keyword evidence="2" id="KW-0012">Acyltransferase</keyword>
<dbReference type="PATRIC" id="fig|1121326.3.peg.1104"/>
<dbReference type="Proteomes" id="UP000076603">
    <property type="component" value="Unassembled WGS sequence"/>
</dbReference>
<feature type="domain" description="N-acetyltransferase" evidence="1">
    <location>
        <begin position="20"/>
        <end position="171"/>
    </location>
</feature>
<dbReference type="EC" id="2.3.1.57" evidence="2"/>
<name>A0A162UMS7_9CLOT</name>
<dbReference type="STRING" id="1121326.CLMAG_11430"/>
<reference evidence="2 3" key="1">
    <citation type="submission" date="2016-04" db="EMBL/GenBank/DDBJ databases">
        <title>Genome sequence of Clostridium magnum DSM 2767.</title>
        <authorList>
            <person name="Poehlein A."/>
            <person name="Uhlig R."/>
            <person name="Fischer R."/>
            <person name="Bahl H."/>
            <person name="Daniel R."/>
        </authorList>
    </citation>
    <scope>NUCLEOTIDE SEQUENCE [LARGE SCALE GENOMIC DNA]</scope>
    <source>
        <strain evidence="2 3">DSM 2767</strain>
    </source>
</reference>
<dbReference type="Gene3D" id="3.40.630.30">
    <property type="match status" value="1"/>
</dbReference>
<proteinExistence type="predicted"/>
<keyword evidence="3" id="KW-1185">Reference proteome</keyword>
<dbReference type="PANTHER" id="PTHR43415">
    <property type="entry name" value="SPERMIDINE N(1)-ACETYLTRANSFERASE"/>
    <property type="match status" value="1"/>
</dbReference>
<dbReference type="OrthoDB" id="9795206at2"/>